<keyword evidence="9" id="KW-1185">Reference proteome</keyword>
<gene>
    <name evidence="8" type="ORF">AVENP_2348</name>
</gene>
<dbReference type="InterPro" id="IPR000620">
    <property type="entry name" value="EamA_dom"/>
</dbReference>
<feature type="transmembrane region" description="Helical" evidence="6">
    <location>
        <begin position="39"/>
        <end position="57"/>
    </location>
</feature>
<feature type="transmembrane region" description="Helical" evidence="6">
    <location>
        <begin position="248"/>
        <end position="265"/>
    </location>
</feature>
<feature type="transmembrane region" description="Helical" evidence="6">
    <location>
        <begin position="127"/>
        <end position="146"/>
    </location>
</feature>
<evidence type="ECO:0000313" key="9">
    <source>
        <dbReference type="Proteomes" id="UP000503482"/>
    </source>
</evidence>
<evidence type="ECO:0000256" key="1">
    <source>
        <dbReference type="ARBA" id="ARBA00004651"/>
    </source>
</evidence>
<dbReference type="Proteomes" id="UP000503482">
    <property type="component" value="Chromosome"/>
</dbReference>
<evidence type="ECO:0000313" key="8">
    <source>
        <dbReference type="EMBL" id="QKF67874.1"/>
    </source>
</evidence>
<organism evidence="8 9">
    <name type="scientific">Arcobacter venerupis</name>
    <dbReference type="NCBI Taxonomy" id="1054033"/>
    <lineage>
        <taxon>Bacteria</taxon>
        <taxon>Pseudomonadati</taxon>
        <taxon>Campylobacterota</taxon>
        <taxon>Epsilonproteobacteria</taxon>
        <taxon>Campylobacterales</taxon>
        <taxon>Arcobacteraceae</taxon>
        <taxon>Arcobacter</taxon>
    </lineage>
</organism>
<dbReference type="Pfam" id="PF00892">
    <property type="entry name" value="EamA"/>
    <property type="match status" value="2"/>
</dbReference>
<evidence type="ECO:0000256" key="6">
    <source>
        <dbReference type="SAM" id="Phobius"/>
    </source>
</evidence>
<name>A0AAE7B9M1_9BACT</name>
<feature type="transmembrane region" description="Helical" evidence="6">
    <location>
        <begin position="95"/>
        <end position="118"/>
    </location>
</feature>
<keyword evidence="5 6" id="KW-0472">Membrane</keyword>
<feature type="transmembrane region" description="Helical" evidence="6">
    <location>
        <begin position="184"/>
        <end position="201"/>
    </location>
</feature>
<keyword evidence="2" id="KW-1003">Cell membrane</keyword>
<dbReference type="EMBL" id="CP053840">
    <property type="protein sequence ID" value="QKF67874.1"/>
    <property type="molecule type" value="Genomic_DNA"/>
</dbReference>
<dbReference type="KEGG" id="avp:AVENP_2348"/>
<dbReference type="InterPro" id="IPR037185">
    <property type="entry name" value="EmrE-like"/>
</dbReference>
<dbReference type="PANTHER" id="PTHR32322:SF18">
    <property type="entry name" value="S-ADENOSYLMETHIONINE_S-ADENOSYLHOMOCYSTEINE TRANSPORTER"/>
    <property type="match status" value="1"/>
</dbReference>
<evidence type="ECO:0000259" key="7">
    <source>
        <dbReference type="Pfam" id="PF00892"/>
    </source>
</evidence>
<feature type="transmembrane region" description="Helical" evidence="6">
    <location>
        <begin position="152"/>
        <end position="172"/>
    </location>
</feature>
<accession>A0AAE7B9M1</accession>
<feature type="transmembrane region" description="Helical" evidence="6">
    <location>
        <begin position="213"/>
        <end position="236"/>
    </location>
</feature>
<proteinExistence type="predicted"/>
<evidence type="ECO:0000256" key="5">
    <source>
        <dbReference type="ARBA" id="ARBA00023136"/>
    </source>
</evidence>
<evidence type="ECO:0000256" key="4">
    <source>
        <dbReference type="ARBA" id="ARBA00022989"/>
    </source>
</evidence>
<dbReference type="PANTHER" id="PTHR32322">
    <property type="entry name" value="INNER MEMBRANE TRANSPORTER"/>
    <property type="match status" value="1"/>
</dbReference>
<feature type="transmembrane region" description="Helical" evidence="6">
    <location>
        <begin position="7"/>
        <end position="27"/>
    </location>
</feature>
<feature type="domain" description="EamA" evidence="7">
    <location>
        <begin position="157"/>
        <end position="287"/>
    </location>
</feature>
<protein>
    <submittedName>
        <fullName evidence="8">EamA/RhaT family transporter</fullName>
    </submittedName>
</protein>
<sequence>MTQTNKNIFYFMMVLAMAGWGASWVNAKVLSSYVNEYEMMFLRNIFTMITLAPFLIFTKKYFHTNKKSLFLAFIAALVMIVYLKFYFLGVKFGTASLGGALVTTLIPINTFIFMALFFGRKMTKKDVFALIIGVIGVLTILNIWSFSVEQIFTIHNMYFLIASVLWPIFTIISSKSTKTSPLVFSFYMYAFMTILLLIFFVEPTKMPYASFDWIFWANILCVAVISTTFATSIYFVGIEKLGTNEVSSFLFLVPFFAISLSVIFLKEQVNISIIIGTILTLIAVKILNNIKIFRKKTTLDSNK</sequence>
<dbReference type="RefSeq" id="WP_128359090.1">
    <property type="nucleotide sequence ID" value="NZ_CP053840.1"/>
</dbReference>
<dbReference type="SUPFAM" id="SSF103481">
    <property type="entry name" value="Multidrug resistance efflux transporter EmrE"/>
    <property type="match status" value="2"/>
</dbReference>
<evidence type="ECO:0000256" key="3">
    <source>
        <dbReference type="ARBA" id="ARBA00022692"/>
    </source>
</evidence>
<dbReference type="AlphaFoldDB" id="A0AAE7B9M1"/>
<dbReference type="GO" id="GO:0005886">
    <property type="term" value="C:plasma membrane"/>
    <property type="evidence" value="ECO:0007669"/>
    <property type="project" value="UniProtKB-SubCell"/>
</dbReference>
<keyword evidence="4 6" id="KW-1133">Transmembrane helix</keyword>
<comment type="subcellular location">
    <subcellularLocation>
        <location evidence="1">Cell membrane</location>
        <topology evidence="1">Multi-pass membrane protein</topology>
    </subcellularLocation>
</comment>
<keyword evidence="3 6" id="KW-0812">Transmembrane</keyword>
<reference evidence="8 9" key="1">
    <citation type="submission" date="2020-05" db="EMBL/GenBank/DDBJ databases">
        <title>Complete genome sequencing of Campylobacter and Arcobacter type strains.</title>
        <authorList>
            <person name="Miller W.G."/>
            <person name="Yee E."/>
        </authorList>
    </citation>
    <scope>NUCLEOTIDE SEQUENCE [LARGE SCALE GENOMIC DNA]</scope>
    <source>
        <strain evidence="8 9">LMG 26156</strain>
    </source>
</reference>
<evidence type="ECO:0000256" key="2">
    <source>
        <dbReference type="ARBA" id="ARBA00022475"/>
    </source>
</evidence>
<feature type="transmembrane region" description="Helical" evidence="6">
    <location>
        <begin position="69"/>
        <end position="89"/>
    </location>
</feature>
<feature type="transmembrane region" description="Helical" evidence="6">
    <location>
        <begin position="271"/>
        <end position="288"/>
    </location>
</feature>
<dbReference type="InterPro" id="IPR050638">
    <property type="entry name" value="AA-Vitamin_Transporters"/>
</dbReference>
<feature type="domain" description="EamA" evidence="7">
    <location>
        <begin position="10"/>
        <end position="141"/>
    </location>
</feature>